<protein>
    <submittedName>
        <fullName evidence="3">Uncharacterized protein</fullName>
    </submittedName>
</protein>
<feature type="compositionally biased region" description="Low complexity" evidence="1">
    <location>
        <begin position="126"/>
        <end position="140"/>
    </location>
</feature>
<reference evidence="3 4" key="1">
    <citation type="submission" date="2018-03" db="EMBL/GenBank/DDBJ databases">
        <title>Draft genome sequence of Rohu Carp (Labeo rohita).</title>
        <authorList>
            <person name="Das P."/>
            <person name="Kushwaha B."/>
            <person name="Joshi C.G."/>
            <person name="Kumar D."/>
            <person name="Nagpure N.S."/>
            <person name="Sahoo L."/>
            <person name="Das S.P."/>
            <person name="Bit A."/>
            <person name="Patnaik S."/>
            <person name="Meher P.K."/>
            <person name="Jayasankar P."/>
            <person name="Koringa P.G."/>
            <person name="Patel N.V."/>
            <person name="Hinsu A.T."/>
            <person name="Kumar R."/>
            <person name="Pandey M."/>
            <person name="Agarwal S."/>
            <person name="Srivastava S."/>
            <person name="Singh M."/>
            <person name="Iquebal M.A."/>
            <person name="Jaiswal S."/>
            <person name="Angadi U.B."/>
            <person name="Kumar N."/>
            <person name="Raza M."/>
            <person name="Shah T.M."/>
            <person name="Rai A."/>
            <person name="Jena J.K."/>
        </authorList>
    </citation>
    <scope>NUCLEOTIDE SEQUENCE [LARGE SCALE GENOMIC DNA]</scope>
    <source>
        <strain evidence="3">DASCIFA01</strain>
        <tissue evidence="3">Testis</tissue>
    </source>
</reference>
<dbReference type="Proteomes" id="UP000290572">
    <property type="component" value="Unassembled WGS sequence"/>
</dbReference>
<sequence>MPGAGRGAAPGAAPPRARPPPGEGGADAGTKFPTRAVAGAIREKGPAHGQGRRRAPRRSPPAGPAAGAGRRTPPRRLADATGAPRPFPPRGGGPVPEGRGRRLGEGRAGDRPPEREREGAPRDGRSPAAAGPSPASRLSPTGPALRANPYPEVTDLTCRLPLHALGRQLREGVRPAPNKLPVAGG</sequence>
<feature type="region of interest" description="Disordered" evidence="1">
    <location>
        <begin position="1"/>
        <end position="149"/>
    </location>
</feature>
<dbReference type="EMBL" id="QBIY01011189">
    <property type="protein sequence ID" value="RXN34389.1"/>
    <property type="molecule type" value="Genomic_DNA"/>
</dbReference>
<evidence type="ECO:0000256" key="1">
    <source>
        <dbReference type="SAM" id="MobiDB-lite"/>
    </source>
</evidence>
<evidence type="ECO:0000313" key="2">
    <source>
        <dbReference type="EMBL" id="RXN32856.1"/>
    </source>
</evidence>
<proteinExistence type="predicted"/>
<accession>A0A498NRT3</accession>
<evidence type="ECO:0000313" key="3">
    <source>
        <dbReference type="EMBL" id="RXN34389.1"/>
    </source>
</evidence>
<organism evidence="3 4">
    <name type="scientific">Labeo rohita</name>
    <name type="common">Indian major carp</name>
    <name type="synonym">Cyprinus rohita</name>
    <dbReference type="NCBI Taxonomy" id="84645"/>
    <lineage>
        <taxon>Eukaryota</taxon>
        <taxon>Metazoa</taxon>
        <taxon>Chordata</taxon>
        <taxon>Craniata</taxon>
        <taxon>Vertebrata</taxon>
        <taxon>Euteleostomi</taxon>
        <taxon>Actinopterygii</taxon>
        <taxon>Neopterygii</taxon>
        <taxon>Teleostei</taxon>
        <taxon>Ostariophysi</taxon>
        <taxon>Cypriniformes</taxon>
        <taxon>Cyprinidae</taxon>
        <taxon>Labeoninae</taxon>
        <taxon>Labeonini</taxon>
        <taxon>Labeo</taxon>
    </lineage>
</organism>
<dbReference type="AlphaFoldDB" id="A0A498NRT3"/>
<dbReference type="EMBL" id="QBIY01011329">
    <property type="protein sequence ID" value="RXN32856.1"/>
    <property type="molecule type" value="Genomic_DNA"/>
</dbReference>
<evidence type="ECO:0000313" key="4">
    <source>
        <dbReference type="Proteomes" id="UP000290572"/>
    </source>
</evidence>
<feature type="compositionally biased region" description="Pro residues" evidence="1">
    <location>
        <begin position="12"/>
        <end position="22"/>
    </location>
</feature>
<comment type="caution">
    <text evidence="3">The sequence shown here is derived from an EMBL/GenBank/DDBJ whole genome shotgun (WGS) entry which is preliminary data.</text>
</comment>
<feature type="compositionally biased region" description="Basic and acidic residues" evidence="1">
    <location>
        <begin position="98"/>
        <end position="125"/>
    </location>
</feature>
<gene>
    <name evidence="3" type="ORF">ROHU_004032</name>
    <name evidence="2" type="ORF">ROHU_004462</name>
</gene>
<keyword evidence="4" id="KW-1185">Reference proteome</keyword>
<name>A0A498NRT3_LABRO</name>